<dbReference type="PANTHER" id="PTHR43198:SF2">
    <property type="entry name" value="SI:CH1073-67J19.1-RELATED"/>
    <property type="match status" value="1"/>
</dbReference>
<dbReference type="EC" id="3.5.99.2" evidence="1"/>
<proteinExistence type="inferred from homology"/>
<dbReference type="NCBIfam" id="TIGR04306">
    <property type="entry name" value="salvage_TenA"/>
    <property type="match status" value="1"/>
</dbReference>
<comment type="pathway">
    <text evidence="1">Cofactor biosynthesis; thiamine diphosphate biosynthesis.</text>
</comment>
<dbReference type="InterPro" id="IPR004305">
    <property type="entry name" value="Thiaminase-2/PQQC"/>
</dbReference>
<dbReference type="InterPro" id="IPR050967">
    <property type="entry name" value="Thiamine_Salvage_TenA"/>
</dbReference>
<keyword evidence="1" id="KW-0378">Hydrolase</keyword>
<dbReference type="Pfam" id="PF03070">
    <property type="entry name" value="TENA_THI-4"/>
    <property type="match status" value="1"/>
</dbReference>
<comment type="catalytic activity">
    <reaction evidence="1">
        <text>thiamine + H2O = 5-(2-hydroxyethyl)-4-methylthiazole + 4-amino-5-hydroxymethyl-2-methylpyrimidine + H(+)</text>
        <dbReference type="Rhea" id="RHEA:17509"/>
        <dbReference type="ChEBI" id="CHEBI:15377"/>
        <dbReference type="ChEBI" id="CHEBI:15378"/>
        <dbReference type="ChEBI" id="CHEBI:16892"/>
        <dbReference type="ChEBI" id="CHEBI:17957"/>
        <dbReference type="ChEBI" id="CHEBI:18385"/>
        <dbReference type="EC" id="3.5.99.2"/>
    </reaction>
</comment>
<dbReference type="Proteomes" id="UP000229329">
    <property type="component" value="Unassembled WGS sequence"/>
</dbReference>
<protein>
    <recommendedName>
        <fullName evidence="1">Aminopyrimidine aminohydrolase</fullName>
        <ecNumber evidence="1">3.5.99.2</ecNumber>
    </recommendedName>
</protein>
<comment type="caution">
    <text evidence="3">The sequence shown here is derived from an EMBL/GenBank/DDBJ whole genome shotgun (WGS) entry which is preliminary data.</text>
</comment>
<evidence type="ECO:0000256" key="1">
    <source>
        <dbReference type="RuleBase" id="RU363093"/>
    </source>
</evidence>
<dbReference type="RefSeq" id="WP_100288169.1">
    <property type="nucleotide sequence ID" value="NZ_PHHA01000003.1"/>
</dbReference>
<sequence>MVTQLIQQARPYWHAYVRHEFVQQLAHGTLAKTSFQHYLKQDYLYLFHYSRMFALAMYKSENFAQMEVSREHLNAVLDEIQLHIKYCQQWGIDEQTLFSTQESSALIAYTRYVLDCGMTGSLAELYAAIAPCMLGYAEIGRWITEEKLSVANNPYQTWIDTYASDEFQQSAVKTREFLTALYQPLTTQQREKVQHIFTTATRMEVAFWEMGLHCQV</sequence>
<dbReference type="CDD" id="cd19367">
    <property type="entry name" value="TenA_C_ScTHI20-like"/>
    <property type="match status" value="1"/>
</dbReference>
<dbReference type="Gene3D" id="1.20.910.10">
    <property type="entry name" value="Heme oxygenase-like"/>
    <property type="match status" value="1"/>
</dbReference>
<evidence type="ECO:0000313" key="4">
    <source>
        <dbReference type="Proteomes" id="UP000229329"/>
    </source>
</evidence>
<comment type="function">
    <text evidence="1">Catalyzes an amino-pyrimidine hydrolysis reaction at the C5' of the pyrimidine moiety of thiamine compounds, a reaction that is part of a thiamine salvage pathway.</text>
</comment>
<organism evidence="3 4">
    <name type="scientific">Conservatibacter flavescens</name>
    <dbReference type="NCBI Taxonomy" id="28161"/>
    <lineage>
        <taxon>Bacteria</taxon>
        <taxon>Pseudomonadati</taxon>
        <taxon>Pseudomonadota</taxon>
        <taxon>Gammaproteobacteria</taxon>
        <taxon>Pasteurellales</taxon>
        <taxon>Pasteurellaceae</taxon>
        <taxon>Conservatibacter</taxon>
    </lineage>
</organism>
<dbReference type="UniPathway" id="UPA00060"/>
<dbReference type="GO" id="GO:0050334">
    <property type="term" value="F:thiaminase activity"/>
    <property type="evidence" value="ECO:0007669"/>
    <property type="project" value="UniProtKB-EC"/>
</dbReference>
<reference evidence="3 4" key="1">
    <citation type="submission" date="2017-11" db="EMBL/GenBank/DDBJ databases">
        <title>Reclassification of Bisgaard taxon 7 as Conservatibacter flavescens gen. nov., sp. nov.</title>
        <authorList>
            <person name="Christensen H."/>
        </authorList>
    </citation>
    <scope>NUCLEOTIDE SEQUENCE [LARGE SCALE GENOMIC DNA]</scope>
    <source>
        <strain evidence="3 4">7_4</strain>
    </source>
</reference>
<dbReference type="InterPro" id="IPR027574">
    <property type="entry name" value="Thiaminase_II"/>
</dbReference>
<dbReference type="EMBL" id="PHHA01000003">
    <property type="protein sequence ID" value="PJG86236.1"/>
    <property type="molecule type" value="Genomic_DNA"/>
</dbReference>
<dbReference type="SUPFAM" id="SSF48613">
    <property type="entry name" value="Heme oxygenase-like"/>
    <property type="match status" value="1"/>
</dbReference>
<keyword evidence="1" id="KW-0784">Thiamine biosynthesis</keyword>
<comment type="similarity">
    <text evidence="1">Belongs to the TenA family.</text>
</comment>
<dbReference type="GO" id="GO:0005829">
    <property type="term" value="C:cytosol"/>
    <property type="evidence" value="ECO:0007669"/>
    <property type="project" value="TreeGrafter"/>
</dbReference>
<gene>
    <name evidence="3" type="primary">tenA</name>
    <name evidence="3" type="ORF">CVP05_02385</name>
</gene>
<dbReference type="AlphaFoldDB" id="A0A2M8S508"/>
<comment type="catalytic activity">
    <reaction evidence="1">
        <text>4-amino-5-aminomethyl-2-methylpyrimidine + H2O = 4-amino-5-hydroxymethyl-2-methylpyrimidine + NH4(+)</text>
        <dbReference type="Rhea" id="RHEA:31799"/>
        <dbReference type="ChEBI" id="CHEBI:15377"/>
        <dbReference type="ChEBI" id="CHEBI:16892"/>
        <dbReference type="ChEBI" id="CHEBI:28938"/>
        <dbReference type="ChEBI" id="CHEBI:63416"/>
        <dbReference type="EC" id="3.5.99.2"/>
    </reaction>
</comment>
<name>A0A2M8S508_9PAST</name>
<dbReference type="OrthoDB" id="34166at2"/>
<dbReference type="GO" id="GO:0009228">
    <property type="term" value="P:thiamine biosynthetic process"/>
    <property type="evidence" value="ECO:0007669"/>
    <property type="project" value="UniProtKB-KW"/>
</dbReference>
<evidence type="ECO:0000313" key="3">
    <source>
        <dbReference type="EMBL" id="PJG86236.1"/>
    </source>
</evidence>
<evidence type="ECO:0000259" key="2">
    <source>
        <dbReference type="Pfam" id="PF03070"/>
    </source>
</evidence>
<keyword evidence="4" id="KW-1185">Reference proteome</keyword>
<dbReference type="PANTHER" id="PTHR43198">
    <property type="entry name" value="BIFUNCTIONAL TH2 PROTEIN"/>
    <property type="match status" value="1"/>
</dbReference>
<accession>A0A2M8S508</accession>
<dbReference type="InterPro" id="IPR016084">
    <property type="entry name" value="Haem_Oase-like_multi-hlx"/>
</dbReference>
<dbReference type="GO" id="GO:0009229">
    <property type="term" value="P:thiamine diphosphate biosynthetic process"/>
    <property type="evidence" value="ECO:0007669"/>
    <property type="project" value="UniProtKB-UniPathway"/>
</dbReference>
<feature type="domain" description="Thiaminase-2/PQQC" evidence="2">
    <location>
        <begin position="7"/>
        <end position="212"/>
    </location>
</feature>